<organism evidence="2 3">
    <name type="scientific">Parelaphostrongylus tenuis</name>
    <name type="common">Meningeal worm</name>
    <dbReference type="NCBI Taxonomy" id="148309"/>
    <lineage>
        <taxon>Eukaryota</taxon>
        <taxon>Metazoa</taxon>
        <taxon>Ecdysozoa</taxon>
        <taxon>Nematoda</taxon>
        <taxon>Chromadorea</taxon>
        <taxon>Rhabditida</taxon>
        <taxon>Rhabditina</taxon>
        <taxon>Rhabditomorpha</taxon>
        <taxon>Strongyloidea</taxon>
        <taxon>Metastrongylidae</taxon>
        <taxon>Parelaphostrongylus</taxon>
    </lineage>
</organism>
<proteinExistence type="predicted"/>
<protein>
    <submittedName>
        <fullName evidence="2">Uncharacterized protein</fullName>
    </submittedName>
</protein>
<evidence type="ECO:0000256" key="1">
    <source>
        <dbReference type="SAM" id="Phobius"/>
    </source>
</evidence>
<keyword evidence="3" id="KW-1185">Reference proteome</keyword>
<keyword evidence="1" id="KW-0812">Transmembrane</keyword>
<evidence type="ECO:0000313" key="2">
    <source>
        <dbReference type="EMBL" id="KAJ1353181.1"/>
    </source>
</evidence>
<accession>A0AAD5MPH1</accession>
<dbReference type="Proteomes" id="UP001196413">
    <property type="component" value="Unassembled WGS sequence"/>
</dbReference>
<dbReference type="EMBL" id="JAHQIW010001624">
    <property type="protein sequence ID" value="KAJ1353181.1"/>
    <property type="molecule type" value="Genomic_DNA"/>
</dbReference>
<feature type="transmembrane region" description="Helical" evidence="1">
    <location>
        <begin position="34"/>
        <end position="53"/>
    </location>
</feature>
<evidence type="ECO:0000313" key="3">
    <source>
        <dbReference type="Proteomes" id="UP001196413"/>
    </source>
</evidence>
<sequence length="133" mass="14755">MPRCLANDRLKIPMLENPHVYEFEQMRLPDAECVVLVMVIVSLVYIAGIMRTFSEDGRSDSAVTAVFMDWRRCTLTQLDKIKNRADKATAPSVVISLGIGAEVVAEEKLKKVLPSGTEFFGADPVIVLNAKPF</sequence>
<keyword evidence="1" id="KW-1133">Transmembrane helix</keyword>
<reference evidence="2" key="1">
    <citation type="submission" date="2021-06" db="EMBL/GenBank/DDBJ databases">
        <title>Parelaphostrongylus tenuis whole genome reference sequence.</title>
        <authorList>
            <person name="Garwood T.J."/>
            <person name="Larsen P.A."/>
            <person name="Fountain-Jones N.M."/>
            <person name="Garbe J.R."/>
            <person name="Macchietto M.G."/>
            <person name="Kania S.A."/>
            <person name="Gerhold R.W."/>
            <person name="Richards J.E."/>
            <person name="Wolf T.M."/>
        </authorList>
    </citation>
    <scope>NUCLEOTIDE SEQUENCE</scope>
    <source>
        <strain evidence="2">MNPRO001-30</strain>
        <tissue evidence="2">Meninges</tissue>
    </source>
</reference>
<name>A0AAD5MPH1_PARTN</name>
<keyword evidence="1" id="KW-0472">Membrane</keyword>
<dbReference type="AlphaFoldDB" id="A0AAD5MPH1"/>
<gene>
    <name evidence="2" type="ORF">KIN20_009756</name>
</gene>
<comment type="caution">
    <text evidence="2">The sequence shown here is derived from an EMBL/GenBank/DDBJ whole genome shotgun (WGS) entry which is preliminary data.</text>
</comment>